<dbReference type="GO" id="GO:0000727">
    <property type="term" value="P:double-strand break repair via break-induced replication"/>
    <property type="evidence" value="ECO:0007669"/>
    <property type="project" value="TreeGrafter"/>
</dbReference>
<comment type="function">
    <text evidence="7 8">Has a role in the initiation of DNA replication. Required at S-phase checkpoint.</text>
</comment>
<dbReference type="GO" id="GO:0006270">
    <property type="term" value="P:DNA replication initiation"/>
    <property type="evidence" value="ECO:0007669"/>
    <property type="project" value="UniProtKB-UniRule"/>
</dbReference>
<feature type="compositionally biased region" description="Basic and acidic residues" evidence="9">
    <location>
        <begin position="91"/>
        <end position="105"/>
    </location>
</feature>
<keyword evidence="6 8" id="KW-0131">Cell cycle</keyword>
<dbReference type="Proteomes" id="UP000256328">
    <property type="component" value="Unassembled WGS sequence"/>
</dbReference>
<feature type="compositionally biased region" description="Acidic residues" evidence="9">
    <location>
        <begin position="356"/>
        <end position="368"/>
    </location>
</feature>
<feature type="region of interest" description="Disordered" evidence="9">
    <location>
        <begin position="81"/>
        <end position="127"/>
    </location>
</feature>
<keyword evidence="11" id="KW-1185">Reference proteome</keyword>
<feature type="compositionally biased region" description="Basic and acidic residues" evidence="9">
    <location>
        <begin position="36"/>
        <end position="45"/>
    </location>
</feature>
<dbReference type="PANTHER" id="PTHR28124:SF1">
    <property type="entry name" value="DNA REPLICATION REGULATOR SLD2"/>
    <property type="match status" value="1"/>
</dbReference>
<evidence type="ECO:0000256" key="3">
    <source>
        <dbReference type="ARBA" id="ARBA00018363"/>
    </source>
</evidence>
<name>A0A3D8RWR0_9HELO</name>
<proteinExistence type="inferred from homology"/>
<gene>
    <name evidence="10" type="ORF">BP5796_06093</name>
</gene>
<reference evidence="10 11" key="1">
    <citation type="journal article" date="2018" name="IMA Fungus">
        <title>IMA Genome-F 9: Draft genome sequence of Annulohypoxylon stygium, Aspergillus mulundensis, Berkeleyomyces basicola (syn. Thielaviopsis basicola), Ceratocystis smalleyi, two Cercospora beticola strains, Coleophoma cylindrospora, Fusarium fracticaudum, Phialophora cf. hyalina, and Morchella septimelata.</title>
        <authorList>
            <person name="Wingfield B.D."/>
            <person name="Bills G.F."/>
            <person name="Dong Y."/>
            <person name="Huang W."/>
            <person name="Nel W.J."/>
            <person name="Swalarsk-Parry B.S."/>
            <person name="Vaghefi N."/>
            <person name="Wilken P.M."/>
            <person name="An Z."/>
            <person name="de Beer Z.W."/>
            <person name="De Vos L."/>
            <person name="Chen L."/>
            <person name="Duong T.A."/>
            <person name="Gao Y."/>
            <person name="Hammerbacher A."/>
            <person name="Kikkert J.R."/>
            <person name="Li Y."/>
            <person name="Li H."/>
            <person name="Li K."/>
            <person name="Li Q."/>
            <person name="Liu X."/>
            <person name="Ma X."/>
            <person name="Naidoo K."/>
            <person name="Pethybridge S.J."/>
            <person name="Sun J."/>
            <person name="Steenkamp E.T."/>
            <person name="van der Nest M.A."/>
            <person name="van Wyk S."/>
            <person name="Wingfield M.J."/>
            <person name="Xiong C."/>
            <person name="Yue Q."/>
            <person name="Zhang X."/>
        </authorList>
    </citation>
    <scope>NUCLEOTIDE SEQUENCE [LARGE SCALE GENOMIC DNA]</scope>
    <source>
        <strain evidence="10 11">BP5796</strain>
    </source>
</reference>
<dbReference type="OrthoDB" id="8775810at2759"/>
<protein>
    <recommendedName>
        <fullName evidence="3 8">DNA replication regulator SLD2</fullName>
    </recommendedName>
</protein>
<feature type="region of interest" description="Disordered" evidence="9">
    <location>
        <begin position="315"/>
        <end position="521"/>
    </location>
</feature>
<dbReference type="GO" id="GO:0003697">
    <property type="term" value="F:single-stranded DNA binding"/>
    <property type="evidence" value="ECO:0007669"/>
    <property type="project" value="TreeGrafter"/>
</dbReference>
<dbReference type="EMBL" id="PDLN01000008">
    <property type="protein sequence ID" value="RDW78241.1"/>
    <property type="molecule type" value="Genomic_DNA"/>
</dbReference>
<accession>A0A3D8RWR0</accession>
<evidence type="ECO:0000256" key="5">
    <source>
        <dbReference type="ARBA" id="ARBA00023242"/>
    </source>
</evidence>
<dbReference type="PANTHER" id="PTHR28124">
    <property type="entry name" value="DNA REPLICATION REGULATOR SLD2"/>
    <property type="match status" value="1"/>
</dbReference>
<comment type="similarity">
    <text evidence="2 8">Belongs to the SLD2 family.</text>
</comment>
<evidence type="ECO:0000256" key="9">
    <source>
        <dbReference type="SAM" id="MobiDB-lite"/>
    </source>
</evidence>
<comment type="subcellular location">
    <subcellularLocation>
        <location evidence="1 8">Nucleus</location>
    </subcellularLocation>
</comment>
<evidence type="ECO:0000256" key="4">
    <source>
        <dbReference type="ARBA" id="ARBA00022705"/>
    </source>
</evidence>
<comment type="caution">
    <text evidence="10">The sequence shown here is derived from an EMBL/GenBank/DDBJ whole genome shotgun (WGS) entry which is preliminary data.</text>
</comment>
<feature type="region of interest" description="Disordered" evidence="9">
    <location>
        <begin position="1"/>
        <end position="64"/>
    </location>
</feature>
<evidence type="ECO:0000256" key="7">
    <source>
        <dbReference type="ARBA" id="ARBA00025253"/>
    </source>
</evidence>
<evidence type="ECO:0000256" key="2">
    <source>
        <dbReference type="ARBA" id="ARBA00007276"/>
    </source>
</evidence>
<dbReference type="Gene3D" id="1.10.10.1460">
    <property type="match status" value="1"/>
</dbReference>
<evidence type="ECO:0000256" key="1">
    <source>
        <dbReference type="ARBA" id="ARBA00004123"/>
    </source>
</evidence>
<dbReference type="CDD" id="cd22289">
    <property type="entry name" value="RecQL4_SLD2_NTD"/>
    <property type="match status" value="1"/>
</dbReference>
<feature type="compositionally biased region" description="Basic and acidic residues" evidence="9">
    <location>
        <begin position="54"/>
        <end position="64"/>
    </location>
</feature>
<sequence length="521" mass="57818">MAGSRATPRDAQPSSDAPEQSSRHPGVAERSTTIRSELKAWERDFAAANGGQKPGKDDVKRNPGIDLKYKEYNRLRGILSGKINPDLPVARGKETPRKRKHDAEPARGLSKRQHVDTTPSKPVEPWMIDQYESPSVVRSLFTPTKKTVIDPTPQKDGQVLGLFDLLQEDATPSKAGEFKIPQQSATHATPSKLRATDKTSGTPKHSRTPRSTSRQYLLNTFATPIKNRQPNAQGDKTPSNTVSKLSFSTPSFLRRESQRFPMARVDENEDGPPLSPQMVRVPRKPLVRGLSSMLAGLRKMEDDAADEDLEALREMEAEMAGTSKPALTKPKPTGPPKPTEDILFRDSQPGLPLGGFDDEALYDSEPEEPTLGRDGLPLKTYKKKGQKRTTRRVKMRPSRAKPTSEPNPLAGSEEDDSEDELHQDLDASTVQETQIDPATGFEDARNFDSDTQSEYTASEGGTRYKRPDQSKKQKRIGRDGKIKRVARKVNALAHQNFKRLKLRNSGAKGGPGHGSRFRRKK</sequence>
<feature type="compositionally biased region" description="Polar residues" evidence="9">
    <location>
        <begin position="426"/>
        <end position="436"/>
    </location>
</feature>
<keyword evidence="4 8" id="KW-0235">DNA replication</keyword>
<evidence type="ECO:0000256" key="8">
    <source>
        <dbReference type="RuleBase" id="RU367067"/>
    </source>
</evidence>
<evidence type="ECO:0000313" key="10">
    <source>
        <dbReference type="EMBL" id="RDW78241.1"/>
    </source>
</evidence>
<dbReference type="GO" id="GO:0031261">
    <property type="term" value="C:DNA replication preinitiation complex"/>
    <property type="evidence" value="ECO:0007669"/>
    <property type="project" value="TreeGrafter"/>
</dbReference>
<feature type="compositionally biased region" description="Basic residues" evidence="9">
    <location>
        <begin position="380"/>
        <end position="399"/>
    </location>
</feature>
<dbReference type="Pfam" id="PF11719">
    <property type="entry name" value="Drc1-Sld2"/>
    <property type="match status" value="1"/>
</dbReference>
<keyword evidence="5 8" id="KW-0539">Nucleus</keyword>
<evidence type="ECO:0000313" key="11">
    <source>
        <dbReference type="Proteomes" id="UP000256328"/>
    </source>
</evidence>
<dbReference type="InterPro" id="IPR021110">
    <property type="entry name" value="DNA_rep_checkpnt_protein"/>
</dbReference>
<dbReference type="InterPro" id="IPR040203">
    <property type="entry name" value="Sld2"/>
</dbReference>
<dbReference type="FunFam" id="1.10.10.1460:FF:000001">
    <property type="entry name" value="DNA replication regulator Sld2"/>
    <property type="match status" value="1"/>
</dbReference>
<dbReference type="GO" id="GO:1902977">
    <property type="term" value="P:mitotic DNA replication preinitiation complex assembly"/>
    <property type="evidence" value="ECO:0007669"/>
    <property type="project" value="TreeGrafter"/>
</dbReference>
<feature type="compositionally biased region" description="Basic and acidic residues" evidence="9">
    <location>
        <begin position="465"/>
        <end position="482"/>
    </location>
</feature>
<evidence type="ECO:0000256" key="6">
    <source>
        <dbReference type="ARBA" id="ARBA00023306"/>
    </source>
</evidence>
<feature type="compositionally biased region" description="Low complexity" evidence="9">
    <location>
        <begin position="318"/>
        <end position="331"/>
    </location>
</feature>
<feature type="region of interest" description="Disordered" evidence="9">
    <location>
        <begin position="173"/>
        <end position="245"/>
    </location>
</feature>
<organism evidence="10 11">
    <name type="scientific">Coleophoma crateriformis</name>
    <dbReference type="NCBI Taxonomy" id="565419"/>
    <lineage>
        <taxon>Eukaryota</taxon>
        <taxon>Fungi</taxon>
        <taxon>Dikarya</taxon>
        <taxon>Ascomycota</taxon>
        <taxon>Pezizomycotina</taxon>
        <taxon>Leotiomycetes</taxon>
        <taxon>Helotiales</taxon>
        <taxon>Dermateaceae</taxon>
        <taxon>Coleophoma</taxon>
    </lineage>
</organism>
<feature type="compositionally biased region" description="Polar residues" evidence="9">
    <location>
        <begin position="198"/>
        <end position="245"/>
    </location>
</feature>
<dbReference type="GO" id="GO:0003688">
    <property type="term" value="F:DNA replication origin binding"/>
    <property type="evidence" value="ECO:0007669"/>
    <property type="project" value="TreeGrafter"/>
</dbReference>
<dbReference type="AlphaFoldDB" id="A0A3D8RWR0"/>